<protein>
    <submittedName>
        <fullName evidence="1">Uncharacterized protein</fullName>
    </submittedName>
</protein>
<reference evidence="2" key="1">
    <citation type="journal article" date="2011" name="Genome Res.">
        <title>Phylogeny-wide analysis of social amoeba genomes highlights ancient origins for complex intercellular communication.</title>
        <authorList>
            <person name="Heidel A.J."/>
            <person name="Lawal H.M."/>
            <person name="Felder M."/>
            <person name="Schilde C."/>
            <person name="Helps N.R."/>
            <person name="Tunggal B."/>
            <person name="Rivero F."/>
            <person name="John U."/>
            <person name="Schleicher M."/>
            <person name="Eichinger L."/>
            <person name="Platzer M."/>
            <person name="Noegel A.A."/>
            <person name="Schaap P."/>
            <person name="Gloeckner G."/>
        </authorList>
    </citation>
    <scope>NUCLEOTIDE SEQUENCE [LARGE SCALE GENOMIC DNA]</scope>
    <source>
        <strain evidence="2">SH3</strain>
    </source>
</reference>
<dbReference type="GeneID" id="14871124"/>
<evidence type="ECO:0000313" key="2">
    <source>
        <dbReference type="Proteomes" id="UP000007797"/>
    </source>
</evidence>
<dbReference type="Proteomes" id="UP000007797">
    <property type="component" value="Unassembled WGS sequence"/>
</dbReference>
<proteinExistence type="predicted"/>
<dbReference type="KEGG" id="dfa:DFA_02367"/>
<name>F4PZ91_CACFS</name>
<dbReference type="EMBL" id="GL883016">
    <property type="protein sequence ID" value="EGG19120.1"/>
    <property type="molecule type" value="Genomic_DNA"/>
</dbReference>
<evidence type="ECO:0000313" key="1">
    <source>
        <dbReference type="EMBL" id="EGG19120.1"/>
    </source>
</evidence>
<dbReference type="RefSeq" id="XP_004366753.1">
    <property type="nucleotide sequence ID" value="XM_004366696.1"/>
</dbReference>
<dbReference type="AlphaFoldDB" id="F4PZ91"/>
<keyword evidence="2" id="KW-1185">Reference proteome</keyword>
<gene>
    <name evidence="1" type="ORF">DFA_02367</name>
</gene>
<accession>F4PZ91</accession>
<sequence>MNQEEEEYMIDKEELDEFYHHSDNIDKSYDQEDDFVDFHDMDEDDEDDIEEKVYYFDSLAQLSTKQSRWVMFFSMFVPNEDHDWKLPHIQSTSQEEEKAEFIKLVWKKFGWVFIMNYGTLEYVKLAHSLRLVDPQETFYPKHKDCNQTIAIMKHLHNTGIHSFTDDL</sequence>
<organism evidence="1 2">
    <name type="scientific">Cavenderia fasciculata</name>
    <name type="common">Slime mold</name>
    <name type="synonym">Dictyostelium fasciculatum</name>
    <dbReference type="NCBI Taxonomy" id="261658"/>
    <lineage>
        <taxon>Eukaryota</taxon>
        <taxon>Amoebozoa</taxon>
        <taxon>Evosea</taxon>
        <taxon>Eumycetozoa</taxon>
        <taxon>Dictyostelia</taxon>
        <taxon>Acytosteliales</taxon>
        <taxon>Cavenderiaceae</taxon>
        <taxon>Cavenderia</taxon>
    </lineage>
</organism>